<evidence type="ECO:0000256" key="2">
    <source>
        <dbReference type="ARBA" id="ARBA00022692"/>
    </source>
</evidence>
<keyword evidence="5 9" id="KW-0472">Membrane</keyword>
<sequence length="265" mass="30291">MLDSNRNSQDDQIIARRKAARMLIAIVIMFGICYLPVHIMNILRYFHVQPPEHDNMIIQTLISHWLPYFNSAINPIIYNFMSAHFRKEFKAACFCAFGKRSRRSVIYTYRTNYHSPKFRKEFKVSCFCCFYGIKRRPRTRRDPAFTMTFSHSNYSNCHTEEVTMATPHSKSVSQFPCANSTPAPHSKSVSQFPCANSAPAPHSNPQQGDLRLSGLPPGQGTGGGARTRHRMAQCSLRVTYVWGVVMYEASQSLVQLVKQKLLEVT</sequence>
<feature type="domain" description="G-protein coupled receptors family 1 profile" evidence="10">
    <location>
        <begin position="1"/>
        <end position="78"/>
    </location>
</feature>
<evidence type="ECO:0000256" key="3">
    <source>
        <dbReference type="ARBA" id="ARBA00022989"/>
    </source>
</evidence>
<dbReference type="SUPFAM" id="SSF81321">
    <property type="entry name" value="Family A G protein-coupled receptor-like"/>
    <property type="match status" value="1"/>
</dbReference>
<gene>
    <name evidence="11" type="ORF">PoB_004962000</name>
</gene>
<evidence type="ECO:0000313" key="11">
    <source>
        <dbReference type="EMBL" id="GFO23115.1"/>
    </source>
</evidence>
<evidence type="ECO:0000256" key="4">
    <source>
        <dbReference type="ARBA" id="ARBA00023040"/>
    </source>
</evidence>
<proteinExistence type="predicted"/>
<comment type="caution">
    <text evidence="11">The sequence shown here is derived from an EMBL/GenBank/DDBJ whole genome shotgun (WGS) entry which is preliminary data.</text>
</comment>
<keyword evidence="6 11" id="KW-0675">Receptor</keyword>
<evidence type="ECO:0000256" key="6">
    <source>
        <dbReference type="ARBA" id="ARBA00023170"/>
    </source>
</evidence>
<protein>
    <submittedName>
        <fullName evidence="11">Orexin receptor type 2</fullName>
    </submittedName>
</protein>
<dbReference type="InterPro" id="IPR000276">
    <property type="entry name" value="GPCR_Rhodpsn"/>
</dbReference>
<organism evidence="11 12">
    <name type="scientific">Plakobranchus ocellatus</name>
    <dbReference type="NCBI Taxonomy" id="259542"/>
    <lineage>
        <taxon>Eukaryota</taxon>
        <taxon>Metazoa</taxon>
        <taxon>Spiralia</taxon>
        <taxon>Lophotrochozoa</taxon>
        <taxon>Mollusca</taxon>
        <taxon>Gastropoda</taxon>
        <taxon>Heterobranchia</taxon>
        <taxon>Euthyneura</taxon>
        <taxon>Panpulmonata</taxon>
        <taxon>Sacoglossa</taxon>
        <taxon>Placobranchoidea</taxon>
        <taxon>Plakobranchidae</taxon>
        <taxon>Plakobranchus</taxon>
    </lineage>
</organism>
<keyword evidence="12" id="KW-1185">Reference proteome</keyword>
<dbReference type="GO" id="GO:0004930">
    <property type="term" value="F:G protein-coupled receptor activity"/>
    <property type="evidence" value="ECO:0007669"/>
    <property type="project" value="UniProtKB-KW"/>
</dbReference>
<evidence type="ECO:0000256" key="7">
    <source>
        <dbReference type="ARBA" id="ARBA00023224"/>
    </source>
</evidence>
<dbReference type="EMBL" id="BLXT01005500">
    <property type="protein sequence ID" value="GFO23115.1"/>
    <property type="molecule type" value="Genomic_DNA"/>
</dbReference>
<evidence type="ECO:0000256" key="5">
    <source>
        <dbReference type="ARBA" id="ARBA00023136"/>
    </source>
</evidence>
<dbReference type="PRINTS" id="PR00237">
    <property type="entry name" value="GPCRRHODOPSN"/>
</dbReference>
<dbReference type="PANTHER" id="PTHR45695">
    <property type="entry name" value="LEUCOKININ RECEPTOR-RELATED"/>
    <property type="match status" value="1"/>
</dbReference>
<feature type="transmembrane region" description="Helical" evidence="9">
    <location>
        <begin position="57"/>
        <end position="80"/>
    </location>
</feature>
<dbReference type="Gene3D" id="1.20.1070.10">
    <property type="entry name" value="Rhodopsin 7-helix transmembrane proteins"/>
    <property type="match status" value="1"/>
</dbReference>
<name>A0AAV4BVI1_9GAST</name>
<keyword evidence="3 9" id="KW-1133">Transmembrane helix</keyword>
<dbReference type="PROSITE" id="PS50262">
    <property type="entry name" value="G_PROTEIN_RECEP_F1_2"/>
    <property type="match status" value="1"/>
</dbReference>
<feature type="region of interest" description="Disordered" evidence="8">
    <location>
        <begin position="188"/>
        <end position="228"/>
    </location>
</feature>
<comment type="subcellular location">
    <subcellularLocation>
        <location evidence="1">Membrane</location>
        <topology evidence="1">Multi-pass membrane protein</topology>
    </subcellularLocation>
</comment>
<evidence type="ECO:0000259" key="10">
    <source>
        <dbReference type="PROSITE" id="PS50262"/>
    </source>
</evidence>
<dbReference type="AlphaFoldDB" id="A0AAV4BVI1"/>
<reference evidence="11 12" key="1">
    <citation type="journal article" date="2021" name="Elife">
        <title>Chloroplast acquisition without the gene transfer in kleptoplastic sea slugs, Plakobranchus ocellatus.</title>
        <authorList>
            <person name="Maeda T."/>
            <person name="Takahashi S."/>
            <person name="Yoshida T."/>
            <person name="Shimamura S."/>
            <person name="Takaki Y."/>
            <person name="Nagai Y."/>
            <person name="Toyoda A."/>
            <person name="Suzuki Y."/>
            <person name="Arimoto A."/>
            <person name="Ishii H."/>
            <person name="Satoh N."/>
            <person name="Nishiyama T."/>
            <person name="Hasebe M."/>
            <person name="Maruyama T."/>
            <person name="Minagawa J."/>
            <person name="Obokata J."/>
            <person name="Shigenobu S."/>
        </authorList>
    </citation>
    <scope>NUCLEOTIDE SEQUENCE [LARGE SCALE GENOMIC DNA]</scope>
</reference>
<evidence type="ECO:0000256" key="9">
    <source>
        <dbReference type="SAM" id="Phobius"/>
    </source>
</evidence>
<dbReference type="PANTHER" id="PTHR45695:SF15">
    <property type="entry name" value="OPSIN RH2"/>
    <property type="match status" value="1"/>
</dbReference>
<dbReference type="GO" id="GO:0005886">
    <property type="term" value="C:plasma membrane"/>
    <property type="evidence" value="ECO:0007669"/>
    <property type="project" value="TreeGrafter"/>
</dbReference>
<keyword evidence="7" id="KW-0807">Transducer</keyword>
<dbReference type="Proteomes" id="UP000735302">
    <property type="component" value="Unassembled WGS sequence"/>
</dbReference>
<dbReference type="InterPro" id="IPR017452">
    <property type="entry name" value="GPCR_Rhodpsn_7TM"/>
</dbReference>
<dbReference type="Pfam" id="PF00001">
    <property type="entry name" value="7tm_1"/>
    <property type="match status" value="1"/>
</dbReference>
<evidence type="ECO:0000256" key="1">
    <source>
        <dbReference type="ARBA" id="ARBA00004141"/>
    </source>
</evidence>
<feature type="transmembrane region" description="Helical" evidence="9">
    <location>
        <begin position="20"/>
        <end position="37"/>
    </location>
</feature>
<evidence type="ECO:0000256" key="8">
    <source>
        <dbReference type="SAM" id="MobiDB-lite"/>
    </source>
</evidence>
<keyword evidence="2 9" id="KW-0812">Transmembrane</keyword>
<evidence type="ECO:0000313" key="12">
    <source>
        <dbReference type="Proteomes" id="UP000735302"/>
    </source>
</evidence>
<keyword evidence="4" id="KW-0297">G-protein coupled receptor</keyword>
<accession>A0AAV4BVI1</accession>